<evidence type="ECO:0000313" key="3">
    <source>
        <dbReference type="RefSeq" id="XP_022237974.1"/>
    </source>
</evidence>
<evidence type="ECO:0000313" key="2">
    <source>
        <dbReference type="RefSeq" id="XP_022237973.1"/>
    </source>
</evidence>
<accession>A0ABM1S2W8</accession>
<dbReference type="GeneID" id="111085100"/>
<dbReference type="RefSeq" id="XP_022237973.1">
    <property type="nucleotide sequence ID" value="XM_022382265.1"/>
</dbReference>
<organism evidence="1 2">
    <name type="scientific">Limulus polyphemus</name>
    <name type="common">Atlantic horseshoe crab</name>
    <dbReference type="NCBI Taxonomy" id="6850"/>
    <lineage>
        <taxon>Eukaryota</taxon>
        <taxon>Metazoa</taxon>
        <taxon>Ecdysozoa</taxon>
        <taxon>Arthropoda</taxon>
        <taxon>Chelicerata</taxon>
        <taxon>Merostomata</taxon>
        <taxon>Xiphosura</taxon>
        <taxon>Limulidae</taxon>
        <taxon>Limulus</taxon>
    </lineage>
</organism>
<keyword evidence="1" id="KW-1185">Reference proteome</keyword>
<dbReference type="Proteomes" id="UP000694941">
    <property type="component" value="Unplaced"/>
</dbReference>
<proteinExistence type="predicted"/>
<evidence type="ECO:0000313" key="1">
    <source>
        <dbReference type="Proteomes" id="UP000694941"/>
    </source>
</evidence>
<name>A0ABM1S2W8_LIMPO</name>
<protein>
    <submittedName>
        <fullName evidence="2 3">Uncharacterized protein LOC111085100 isoform X1</fullName>
    </submittedName>
</protein>
<dbReference type="RefSeq" id="XP_022237974.1">
    <property type="nucleotide sequence ID" value="XM_022382266.1"/>
</dbReference>
<sequence length="397" mass="45427">MSYSTKKPVCNSSLGDRTVEVRAVGAWIEDRPAQLLHEVSRQRYEVCRSCSCTNEENCICSITCGTEAENAAVREEFRVQETLKQKEINLKTFRAAVQKRLQLVQQLKHEEQVLRQLHFEDQKQHLKQQVSKLQPPSSKEKDSNFCDALTINFKNDTLNNLQKHLLEIDNQLNMISSKREVKNTKVLQEISYNETRSACDSNKIPQQTCTDNVNASSVEILHSEPQAYLLNAVVGLTDSKKHQNHRLPHVRKFLSQQNQKQAHQWRLHNQVKKKSPQHLMKKKPELMNSGGNNTYRIRKRKCVDLHSRNKASTHLSDNMSECSCKSDSVVKKDVSTQVEPSAFDIVTADKYVQVSPEKDPSEGPNCSAKQQSENENLEEICTVCVKYDDGILIIEQL</sequence>
<reference evidence="2 3" key="1">
    <citation type="submission" date="2025-05" db="UniProtKB">
        <authorList>
            <consortium name="RefSeq"/>
        </authorList>
    </citation>
    <scope>IDENTIFICATION</scope>
    <source>
        <tissue evidence="2 3">Muscle</tissue>
    </source>
</reference>
<gene>
    <name evidence="2 3" type="primary">LOC111085100</name>
</gene>